<feature type="compositionally biased region" description="Polar residues" evidence="1">
    <location>
        <begin position="34"/>
        <end position="47"/>
    </location>
</feature>
<evidence type="ECO:0000313" key="2">
    <source>
        <dbReference type="EMBL" id="CAI9169361.1"/>
    </source>
</evidence>
<proteinExistence type="predicted"/>
<evidence type="ECO:0000256" key="1">
    <source>
        <dbReference type="SAM" id="MobiDB-lite"/>
    </source>
</evidence>
<evidence type="ECO:0000313" key="3">
    <source>
        <dbReference type="Proteomes" id="UP001176941"/>
    </source>
</evidence>
<sequence length="202" mass="22165">MHRTRFLIKVSRWWLSYAIAKHRGNWKTSRKKSQGISPPASRSNPGNASGLPRSSDVASALTRKDTLMLALVSSIPDSVNRNYEALSPLPRQGIIDGFLPVCKAQKKSKSSKRNKLYRKLNMPLQLTSRPESVPAALANGRASTAPSQWPAVKESGRLHQTRAHAPPSQRDTALAPSERGLKGDVSPTTLVYPPSLRLLAEL</sequence>
<reference evidence="2" key="1">
    <citation type="submission" date="2023-04" db="EMBL/GenBank/DDBJ databases">
        <authorList>
            <consortium name="ELIXIR-Norway"/>
        </authorList>
    </citation>
    <scope>NUCLEOTIDE SEQUENCE [LARGE SCALE GENOMIC DNA]</scope>
</reference>
<feature type="region of interest" description="Disordered" evidence="1">
    <location>
        <begin position="141"/>
        <end position="188"/>
    </location>
</feature>
<keyword evidence="3" id="KW-1185">Reference proteome</keyword>
<gene>
    <name evidence="2" type="ORF">MRATA1EN1_LOCUS18323</name>
</gene>
<dbReference type="Proteomes" id="UP001176941">
    <property type="component" value="Chromosome 29"/>
</dbReference>
<dbReference type="EMBL" id="OX459965">
    <property type="protein sequence ID" value="CAI9169361.1"/>
    <property type="molecule type" value="Genomic_DNA"/>
</dbReference>
<name>A0ABN8Z8F3_RANTA</name>
<organism evidence="2 3">
    <name type="scientific">Rangifer tarandus platyrhynchus</name>
    <name type="common">Svalbard reindeer</name>
    <dbReference type="NCBI Taxonomy" id="3082113"/>
    <lineage>
        <taxon>Eukaryota</taxon>
        <taxon>Metazoa</taxon>
        <taxon>Chordata</taxon>
        <taxon>Craniata</taxon>
        <taxon>Vertebrata</taxon>
        <taxon>Euteleostomi</taxon>
        <taxon>Mammalia</taxon>
        <taxon>Eutheria</taxon>
        <taxon>Laurasiatheria</taxon>
        <taxon>Artiodactyla</taxon>
        <taxon>Ruminantia</taxon>
        <taxon>Pecora</taxon>
        <taxon>Cervidae</taxon>
        <taxon>Odocoileinae</taxon>
        <taxon>Rangifer</taxon>
    </lineage>
</organism>
<protein>
    <submittedName>
        <fullName evidence="2">Uncharacterized protein</fullName>
    </submittedName>
</protein>
<accession>A0ABN8Z8F3</accession>
<feature type="region of interest" description="Disordered" evidence="1">
    <location>
        <begin position="26"/>
        <end position="57"/>
    </location>
</feature>